<dbReference type="EMBL" id="JAUIQW010000001">
    <property type="protein sequence ID" value="MDN4876689.1"/>
    <property type="molecule type" value="Genomic_DNA"/>
</dbReference>
<dbReference type="NCBIfam" id="TIGR00795">
    <property type="entry name" value="lctP"/>
    <property type="match status" value="1"/>
</dbReference>
<comment type="caution">
    <text evidence="9">The sequence shown here is derived from an EMBL/GenBank/DDBJ whole genome shotgun (WGS) entry which is preliminary data.</text>
</comment>
<gene>
    <name evidence="9" type="primary">lldP</name>
    <name evidence="9" type="ORF">QYM23_28210</name>
</gene>
<feature type="transmembrane region" description="Helical" evidence="8">
    <location>
        <begin position="116"/>
        <end position="147"/>
    </location>
</feature>
<dbReference type="GO" id="GO:0005886">
    <property type="term" value="C:plasma membrane"/>
    <property type="evidence" value="ECO:0007669"/>
    <property type="project" value="UniProtKB-SubCell"/>
</dbReference>
<dbReference type="Pfam" id="PF02652">
    <property type="entry name" value="Lactate_perm"/>
    <property type="match status" value="1"/>
</dbReference>
<feature type="transmembrane region" description="Helical" evidence="8">
    <location>
        <begin position="531"/>
        <end position="552"/>
    </location>
</feature>
<dbReference type="GO" id="GO:0015295">
    <property type="term" value="F:solute:proton symporter activity"/>
    <property type="evidence" value="ECO:0007669"/>
    <property type="project" value="TreeGrafter"/>
</dbReference>
<evidence type="ECO:0000256" key="3">
    <source>
        <dbReference type="ARBA" id="ARBA00022448"/>
    </source>
</evidence>
<evidence type="ECO:0000256" key="2">
    <source>
        <dbReference type="ARBA" id="ARBA00010100"/>
    </source>
</evidence>
<feature type="transmembrane region" description="Helical" evidence="8">
    <location>
        <begin position="304"/>
        <end position="323"/>
    </location>
</feature>
<feature type="transmembrane region" description="Helical" evidence="8">
    <location>
        <begin position="370"/>
        <end position="389"/>
    </location>
</feature>
<proteinExistence type="inferred from homology"/>
<dbReference type="PANTHER" id="PTHR30003:SF0">
    <property type="entry name" value="GLYCOLATE PERMEASE GLCA-RELATED"/>
    <property type="match status" value="1"/>
</dbReference>
<feature type="transmembrane region" description="Helical" evidence="8">
    <location>
        <begin position="12"/>
        <end position="34"/>
    </location>
</feature>
<organism evidence="9 10">
    <name type="scientific">Bacillus cereus</name>
    <dbReference type="NCBI Taxonomy" id="1396"/>
    <lineage>
        <taxon>Bacteria</taxon>
        <taxon>Bacillati</taxon>
        <taxon>Bacillota</taxon>
        <taxon>Bacilli</taxon>
        <taxon>Bacillales</taxon>
        <taxon>Bacillaceae</taxon>
        <taxon>Bacillus</taxon>
        <taxon>Bacillus cereus group</taxon>
    </lineage>
</organism>
<dbReference type="Proteomes" id="UP001175137">
    <property type="component" value="Unassembled WGS sequence"/>
</dbReference>
<dbReference type="RefSeq" id="WP_243341202.1">
    <property type="nucleotide sequence ID" value="NZ_JALGCM010000004.1"/>
</dbReference>
<feature type="transmembrane region" description="Helical" evidence="8">
    <location>
        <begin position="40"/>
        <end position="58"/>
    </location>
</feature>
<feature type="transmembrane region" description="Helical" evidence="8">
    <location>
        <begin position="226"/>
        <end position="246"/>
    </location>
</feature>
<feature type="transmembrane region" description="Helical" evidence="8">
    <location>
        <begin position="433"/>
        <end position="458"/>
    </location>
</feature>
<evidence type="ECO:0000256" key="4">
    <source>
        <dbReference type="ARBA" id="ARBA00022475"/>
    </source>
</evidence>
<feature type="transmembrane region" description="Helical" evidence="8">
    <location>
        <begin position="70"/>
        <end position="91"/>
    </location>
</feature>
<accession>A0AAW7NQR1</accession>
<feature type="transmembrane region" description="Helical" evidence="8">
    <location>
        <begin position="195"/>
        <end position="214"/>
    </location>
</feature>
<reference evidence="9" key="1">
    <citation type="submission" date="2023-07" db="EMBL/GenBank/DDBJ databases">
        <title>Complete genome sequence of Bacillus cereus SRCM126073 isolated from soil.</title>
        <authorList>
            <person name="Yang H.-G."/>
            <person name="Ryu M.-S."/>
            <person name="Ha G.-S."/>
            <person name="Yang H.-J."/>
            <person name="Jeong D.-Y."/>
        </authorList>
    </citation>
    <scope>NUCLEOTIDE SEQUENCE</scope>
    <source>
        <strain evidence="9">SRCM126073</strain>
    </source>
</reference>
<sequence length="553" mass="59239">MKTWTQVYDPFGNIWISAAIALIPIIFFFLALAVFRMKGYVAGFITVVLTVLVALFAYKMPFTMAMAATGYGFLYGLWPIAWIIIMSVFLYKISVKTGQFDVIRASVLSITNDHRLLVILIGFSFGAFLEGAAGFGAPVAITAALLAGLGLNPLYAAGLCLIANTAPVAFGAMGIPITVAGQVTGIDPHKIGQMAGHQLPFLSLFVPFFIVFLMDGFKGIRQTWPALFVAGSSFAITQFITATFLGPELPDITSALVSLISLALFLKVWQPKEIYQSGQANSEVAATTTAASMPKLTFGKVVKAWSPFIVLTVMVVIWSQSFFKALFTPGGALESLVFKFEIPGLHNLVMKAEPIVNKPTPYEAILKFDVLSATGTAILIACIISMFILKMNVKDAVVTFKETLSELKMPILSIGFVLGFAFIANYSGLSSTLALALAGTGGLFPFFSPFLGWIGVFLTGSDTSANALFSNLQAITAQQVGVSEVLLVAANTTGGVTGKMISPQSIAIACAAVGLAGKESDLFRFTVKHSLFFVIIVGIMTYVQAYYLTWMIP</sequence>
<keyword evidence="3 8" id="KW-0813">Transport</keyword>
<keyword evidence="4 8" id="KW-1003">Cell membrane</keyword>
<keyword evidence="6 8" id="KW-1133">Transmembrane helix</keyword>
<name>A0AAW7NQR1_BACCE</name>
<feature type="transmembrane region" description="Helical" evidence="8">
    <location>
        <begin position="252"/>
        <end position="269"/>
    </location>
</feature>
<dbReference type="GO" id="GO:0015129">
    <property type="term" value="F:lactate transmembrane transporter activity"/>
    <property type="evidence" value="ECO:0007669"/>
    <property type="project" value="UniProtKB-UniRule"/>
</dbReference>
<dbReference type="InterPro" id="IPR003804">
    <property type="entry name" value="Lactate_perm"/>
</dbReference>
<evidence type="ECO:0000256" key="6">
    <source>
        <dbReference type="ARBA" id="ARBA00022989"/>
    </source>
</evidence>
<dbReference type="PANTHER" id="PTHR30003">
    <property type="entry name" value="L-LACTATE PERMEASE"/>
    <property type="match status" value="1"/>
</dbReference>
<dbReference type="AlphaFoldDB" id="A0AAW7NQR1"/>
<evidence type="ECO:0000256" key="7">
    <source>
        <dbReference type="ARBA" id="ARBA00023136"/>
    </source>
</evidence>
<evidence type="ECO:0000313" key="10">
    <source>
        <dbReference type="Proteomes" id="UP001175137"/>
    </source>
</evidence>
<evidence type="ECO:0000313" key="9">
    <source>
        <dbReference type="EMBL" id="MDN4876689.1"/>
    </source>
</evidence>
<comment type="subcellular location">
    <subcellularLocation>
        <location evidence="1 8">Cell membrane</location>
        <topology evidence="1 8">Multi-pass membrane protein</topology>
    </subcellularLocation>
</comment>
<feature type="transmembrane region" description="Helical" evidence="8">
    <location>
        <begin position="409"/>
        <end position="427"/>
    </location>
</feature>
<evidence type="ECO:0000256" key="1">
    <source>
        <dbReference type="ARBA" id="ARBA00004651"/>
    </source>
</evidence>
<evidence type="ECO:0000256" key="5">
    <source>
        <dbReference type="ARBA" id="ARBA00022692"/>
    </source>
</evidence>
<comment type="function">
    <text evidence="8">Uptake of L-lactate across the membrane. Can also transport D-lactate and glycolate.</text>
</comment>
<keyword evidence="7 8" id="KW-0472">Membrane</keyword>
<protein>
    <recommendedName>
        <fullName evidence="8">L-lactate permease</fullName>
    </recommendedName>
</protein>
<evidence type="ECO:0000256" key="8">
    <source>
        <dbReference type="RuleBase" id="RU365092"/>
    </source>
</evidence>
<keyword evidence="5 8" id="KW-0812">Transmembrane</keyword>
<comment type="similarity">
    <text evidence="2 8">Belongs to the lactate permease family.</text>
</comment>